<protein>
    <recommendedName>
        <fullName evidence="4">Tail fiber protein</fullName>
    </recommendedName>
</protein>
<feature type="region of interest" description="Disordered" evidence="1">
    <location>
        <begin position="26"/>
        <end position="56"/>
    </location>
</feature>
<evidence type="ECO:0000313" key="2">
    <source>
        <dbReference type="EMBL" id="SDR17946.1"/>
    </source>
</evidence>
<evidence type="ECO:0008006" key="4">
    <source>
        <dbReference type="Google" id="ProtNLM"/>
    </source>
</evidence>
<organism evidence="2 3">
    <name type="scientific">Paraburkholderia tuberum</name>
    <dbReference type="NCBI Taxonomy" id="157910"/>
    <lineage>
        <taxon>Bacteria</taxon>
        <taxon>Pseudomonadati</taxon>
        <taxon>Pseudomonadota</taxon>
        <taxon>Betaproteobacteria</taxon>
        <taxon>Burkholderiales</taxon>
        <taxon>Burkholderiaceae</taxon>
        <taxon>Paraburkholderia</taxon>
    </lineage>
</organism>
<sequence>MQANQKPSLVTLPFAANGLRNTIPEESQAAETPGAASLNDGFPSTTMQPKTQGGIPPDGKDFNGILFLLSAIARWVQAGGSFTYDREFAINPNVGGYPKSAVLLRADGEGFWFNLADNNPTDPDATDGSARNWLSLNPDWRADSGPGMILNKPAFQAPLGFTPVEQGGGAGQADNKVHVGWRANGAGLSATVDSTDLGNFVFEEELNANVRNLQNNINGVHDDLQSQVNGKQPAGNYLTYDVGFATVGSFCVGSNSAASSLGSTVSGLIAYGAAGNTALPGTWRTLALTNPYEAFGSNSIQLFLAQRIA</sequence>
<dbReference type="Proteomes" id="UP000199365">
    <property type="component" value="Unassembled WGS sequence"/>
</dbReference>
<dbReference type="AlphaFoldDB" id="A0A1H1GYQ4"/>
<feature type="compositionally biased region" description="Polar residues" evidence="1">
    <location>
        <begin position="42"/>
        <end position="51"/>
    </location>
</feature>
<dbReference type="RefSeq" id="WP_090804475.1">
    <property type="nucleotide sequence ID" value="NZ_FNKX01000001.1"/>
</dbReference>
<dbReference type="EMBL" id="FNKX01000001">
    <property type="protein sequence ID" value="SDR17946.1"/>
    <property type="molecule type" value="Genomic_DNA"/>
</dbReference>
<evidence type="ECO:0000256" key="1">
    <source>
        <dbReference type="SAM" id="MobiDB-lite"/>
    </source>
</evidence>
<evidence type="ECO:0000313" key="3">
    <source>
        <dbReference type="Proteomes" id="UP000199365"/>
    </source>
</evidence>
<reference evidence="3" key="1">
    <citation type="submission" date="2016-10" db="EMBL/GenBank/DDBJ databases">
        <authorList>
            <person name="Varghese N."/>
            <person name="Submissions S."/>
        </authorList>
    </citation>
    <scope>NUCLEOTIDE SEQUENCE [LARGE SCALE GENOMIC DNA]</scope>
    <source>
        <strain evidence="3">DUS833</strain>
    </source>
</reference>
<proteinExistence type="predicted"/>
<name>A0A1H1GYQ4_9BURK</name>
<accession>A0A1H1GYQ4</accession>
<keyword evidence="3" id="KW-1185">Reference proteome</keyword>
<dbReference type="STRING" id="157910.SAMN05445850_3145"/>
<gene>
    <name evidence="2" type="ORF">SAMN05445850_3145</name>
</gene>